<sequence length="296" mass="33526">MCLQLEPRRGQFAEEEAEKELIWVAVQVKHNTDSKAPLDLVRKSVKSVTPSQFWLHKTNAPFAPKSHPDLQTNTDKALEDLCVFRPNFRNPADDAYDEPMNDAEFTADDAMEGVEPTAAHPPYPLLRVICCFPAEIAAKDCDKILQEDPFDSHDLAWLPFSSYESLPGAEALKRFKDANLDRQRKSEVGKAPQVPQLRSRGTLFDALSPPARGVILTEQAKLVSLEQIPSLDLKQVKLQVDCYKTIEKVLKSKNGVVRNQIKYSFGPLPRARDELQTWRDVLLKAAHSYLDKRHQI</sequence>
<proteinExistence type="predicted"/>
<gene>
    <name evidence="1" type="ORF">DXG03_009607</name>
</gene>
<dbReference type="Proteomes" id="UP000775547">
    <property type="component" value="Unassembled WGS sequence"/>
</dbReference>
<keyword evidence="2" id="KW-1185">Reference proteome</keyword>
<reference evidence="1" key="2">
    <citation type="submission" date="2021-10" db="EMBL/GenBank/DDBJ databases">
        <title>Phylogenomics reveals ancestral predisposition of the termite-cultivated fungus Termitomyces towards a domesticated lifestyle.</title>
        <authorList>
            <person name="Auxier B."/>
            <person name="Grum-Grzhimaylo A."/>
            <person name="Cardenas M.E."/>
            <person name="Lodge J.D."/>
            <person name="Laessoe T."/>
            <person name="Pedersen O."/>
            <person name="Smith M.E."/>
            <person name="Kuyper T.W."/>
            <person name="Franco-Molano E.A."/>
            <person name="Baroni T.J."/>
            <person name="Aanen D.K."/>
        </authorList>
    </citation>
    <scope>NUCLEOTIDE SEQUENCE</scope>
    <source>
        <strain evidence="1">AP01</strain>
        <tissue evidence="1">Mycelium</tissue>
    </source>
</reference>
<reference evidence="1" key="1">
    <citation type="submission" date="2020-07" db="EMBL/GenBank/DDBJ databases">
        <authorList>
            <person name="Nieuwenhuis M."/>
            <person name="Van De Peppel L.J.J."/>
        </authorList>
    </citation>
    <scope>NUCLEOTIDE SEQUENCE</scope>
    <source>
        <strain evidence="1">AP01</strain>
        <tissue evidence="1">Mycelium</tissue>
    </source>
</reference>
<comment type="caution">
    <text evidence="1">The sequence shown here is derived from an EMBL/GenBank/DDBJ whole genome shotgun (WGS) entry which is preliminary data.</text>
</comment>
<organism evidence="1 2">
    <name type="scientific">Asterophora parasitica</name>
    <dbReference type="NCBI Taxonomy" id="117018"/>
    <lineage>
        <taxon>Eukaryota</taxon>
        <taxon>Fungi</taxon>
        <taxon>Dikarya</taxon>
        <taxon>Basidiomycota</taxon>
        <taxon>Agaricomycotina</taxon>
        <taxon>Agaricomycetes</taxon>
        <taxon>Agaricomycetidae</taxon>
        <taxon>Agaricales</taxon>
        <taxon>Tricholomatineae</taxon>
        <taxon>Lyophyllaceae</taxon>
        <taxon>Asterophora</taxon>
    </lineage>
</organism>
<evidence type="ECO:0000313" key="2">
    <source>
        <dbReference type="Proteomes" id="UP000775547"/>
    </source>
</evidence>
<protein>
    <submittedName>
        <fullName evidence="1">Uncharacterized protein</fullName>
    </submittedName>
</protein>
<evidence type="ECO:0000313" key="1">
    <source>
        <dbReference type="EMBL" id="KAG5640266.1"/>
    </source>
</evidence>
<dbReference type="EMBL" id="JABCKV010000941">
    <property type="protein sequence ID" value="KAG5640266.1"/>
    <property type="molecule type" value="Genomic_DNA"/>
</dbReference>
<dbReference type="AlphaFoldDB" id="A0A9P7FZP7"/>
<accession>A0A9P7FZP7</accession>
<name>A0A9P7FZP7_9AGAR</name>